<reference evidence="1 2" key="1">
    <citation type="submission" date="2019-02" db="EMBL/GenBank/DDBJ databases">
        <authorList>
            <person name="Goldberg S.R."/>
            <person name="Haltli B.A."/>
            <person name="Correa H."/>
            <person name="Russell K.G."/>
        </authorList>
    </citation>
    <scope>NUCLEOTIDE SEQUENCE [LARGE SCALE GENOMIC DNA]</scope>
    <source>
        <strain evidence="1 2">JCM 16186</strain>
    </source>
</reference>
<feature type="non-terminal residue" evidence="1">
    <location>
        <position position="196"/>
    </location>
</feature>
<gene>
    <name evidence="1" type="ORF">E1163_07935</name>
</gene>
<organism evidence="1 2">
    <name type="scientific">Fulvivirga kasyanovii</name>
    <dbReference type="NCBI Taxonomy" id="396812"/>
    <lineage>
        <taxon>Bacteria</taxon>
        <taxon>Pseudomonadati</taxon>
        <taxon>Bacteroidota</taxon>
        <taxon>Cytophagia</taxon>
        <taxon>Cytophagales</taxon>
        <taxon>Fulvivirgaceae</taxon>
        <taxon>Fulvivirga</taxon>
    </lineage>
</organism>
<keyword evidence="2" id="KW-1185">Reference proteome</keyword>
<sequence length="196" mass="23028">MRSQLSRACLIIVLIVLVSCGKKQDQHNLSKADQYVIPELTTDTTIFHLEKRVEEKDMLQTSPSGYMLSMDWRVNKYPNRYEVEIIDVQFIHKVVMATVMYDTSQDSVLVTSDFSNLKFEVDKGNEVNKVLENLKQVKGYNFVVKKLSDQSLQIQLPEFPVSRDIYTYRFNPYSRLEEELNTKYLEQVFELIFEHP</sequence>
<evidence type="ECO:0000313" key="2">
    <source>
        <dbReference type="Proteomes" id="UP000798808"/>
    </source>
</evidence>
<dbReference type="Proteomes" id="UP000798808">
    <property type="component" value="Unassembled WGS sequence"/>
</dbReference>
<comment type="caution">
    <text evidence="1">The sequence shown here is derived from an EMBL/GenBank/DDBJ whole genome shotgun (WGS) entry which is preliminary data.</text>
</comment>
<evidence type="ECO:0000313" key="1">
    <source>
        <dbReference type="EMBL" id="MTI24867.1"/>
    </source>
</evidence>
<protein>
    <recommendedName>
        <fullName evidence="3">DUF4136 domain-containing protein</fullName>
    </recommendedName>
</protein>
<dbReference type="EMBL" id="SMLW01000461">
    <property type="protein sequence ID" value="MTI24867.1"/>
    <property type="molecule type" value="Genomic_DNA"/>
</dbReference>
<dbReference type="PROSITE" id="PS51257">
    <property type="entry name" value="PROKAR_LIPOPROTEIN"/>
    <property type="match status" value="1"/>
</dbReference>
<evidence type="ECO:0008006" key="3">
    <source>
        <dbReference type="Google" id="ProtNLM"/>
    </source>
</evidence>
<accession>A0ABW9RM29</accession>
<proteinExistence type="predicted"/>
<name>A0ABW9RM29_9BACT</name>
<dbReference type="RefSeq" id="WP_155170907.1">
    <property type="nucleotide sequence ID" value="NZ_SMLW01000461.1"/>
</dbReference>